<protein>
    <recommendedName>
        <fullName evidence="5">Secreted protein</fullName>
    </recommendedName>
</protein>
<keyword evidence="2" id="KW-0732">Signal</keyword>
<sequence>MAVSLGMRISGLLFVGAVAVAAAAFTGDVRGRADGRGGGDTTVTAAPTTGPRAFPSSGLPSSFSPLVRPRPEGHVGAPASTGTPSASEGGAETSAPASPSPSPSVTRQLLEVPDWLPPGPDSPNADGTDDAASVYDLLRDPGECRAALAVVPGLTADADRALLRGLATACLAVQGEGGDWEQAARDHAALADGAGSCKGRAAYAVLGGLLDFHRRHPEGTVRLKPTSGGTPACGYRIAGVDTGGDGTAKPGEVIGIELADEYFDPAELLRDGIVSVGGLPVPVLQLGTGDRASLSVVVPVLEPGPVAVTVRYGGTEVRLPDAFEVAASDVVPDPDTGTPAVPATPLSASGPPELVLPLGPVLAHRPGAHAPAGLRIP</sequence>
<feature type="compositionally biased region" description="Low complexity" evidence="1">
    <location>
        <begin position="54"/>
        <end position="66"/>
    </location>
</feature>
<feature type="region of interest" description="Disordered" evidence="1">
    <location>
        <begin position="329"/>
        <end position="348"/>
    </location>
</feature>
<dbReference type="RefSeq" id="WP_190073491.1">
    <property type="nucleotide sequence ID" value="NZ_BNBM01000014.1"/>
</dbReference>
<accession>A0ABV1XYR4</accession>
<evidence type="ECO:0000256" key="1">
    <source>
        <dbReference type="SAM" id="MobiDB-lite"/>
    </source>
</evidence>
<dbReference type="EMBL" id="JBEPFB010000015">
    <property type="protein sequence ID" value="MER7376747.1"/>
    <property type="molecule type" value="Genomic_DNA"/>
</dbReference>
<evidence type="ECO:0000313" key="4">
    <source>
        <dbReference type="Proteomes" id="UP001486207"/>
    </source>
</evidence>
<feature type="region of interest" description="Disordered" evidence="1">
    <location>
        <begin position="29"/>
        <end position="106"/>
    </location>
</feature>
<evidence type="ECO:0000313" key="3">
    <source>
        <dbReference type="EMBL" id="MER7376747.1"/>
    </source>
</evidence>
<proteinExistence type="predicted"/>
<dbReference type="Proteomes" id="UP001486207">
    <property type="component" value="Unassembled WGS sequence"/>
</dbReference>
<name>A0ABV1XYR4_9ACTN</name>
<reference evidence="3 4" key="1">
    <citation type="submission" date="2024-06" db="EMBL/GenBank/DDBJ databases">
        <title>The Natural Products Discovery Center: Release of the First 8490 Sequenced Strains for Exploring Actinobacteria Biosynthetic Diversity.</title>
        <authorList>
            <person name="Kalkreuter E."/>
            <person name="Kautsar S.A."/>
            <person name="Yang D."/>
            <person name="Bader C.D."/>
            <person name="Teijaro C.N."/>
            <person name="Fluegel L."/>
            <person name="Davis C.M."/>
            <person name="Simpson J.R."/>
            <person name="Lauterbach L."/>
            <person name="Steele A.D."/>
            <person name="Gui C."/>
            <person name="Meng S."/>
            <person name="Li G."/>
            <person name="Viehrig K."/>
            <person name="Ye F."/>
            <person name="Su P."/>
            <person name="Kiefer A.F."/>
            <person name="Nichols A."/>
            <person name="Cepeda A.J."/>
            <person name="Yan W."/>
            <person name="Fan B."/>
            <person name="Jiang Y."/>
            <person name="Adhikari A."/>
            <person name="Zheng C.-J."/>
            <person name="Schuster L."/>
            <person name="Cowan T.M."/>
            <person name="Smanski M.J."/>
            <person name="Chevrette M.G."/>
            <person name="De Carvalho L.P.S."/>
            <person name="Shen B."/>
        </authorList>
    </citation>
    <scope>NUCLEOTIDE SEQUENCE [LARGE SCALE GENOMIC DNA]</scope>
    <source>
        <strain evidence="3 4">NPDC000155</strain>
    </source>
</reference>
<organism evidence="3 4">
    <name type="scientific">Streptomyces lanatus</name>
    <dbReference type="NCBI Taxonomy" id="66900"/>
    <lineage>
        <taxon>Bacteria</taxon>
        <taxon>Bacillati</taxon>
        <taxon>Actinomycetota</taxon>
        <taxon>Actinomycetes</taxon>
        <taxon>Kitasatosporales</taxon>
        <taxon>Streptomycetaceae</taxon>
        <taxon>Streptomyces</taxon>
    </lineage>
</organism>
<evidence type="ECO:0000256" key="2">
    <source>
        <dbReference type="SAM" id="SignalP"/>
    </source>
</evidence>
<gene>
    <name evidence="3" type="ORF">ABT384_29340</name>
</gene>
<feature type="region of interest" description="Disordered" evidence="1">
    <location>
        <begin position="112"/>
        <end position="131"/>
    </location>
</feature>
<feature type="signal peptide" evidence="2">
    <location>
        <begin position="1"/>
        <end position="23"/>
    </location>
</feature>
<feature type="chain" id="PRO_5046003582" description="Secreted protein" evidence="2">
    <location>
        <begin position="24"/>
        <end position="377"/>
    </location>
</feature>
<keyword evidence="4" id="KW-1185">Reference proteome</keyword>
<evidence type="ECO:0008006" key="5">
    <source>
        <dbReference type="Google" id="ProtNLM"/>
    </source>
</evidence>
<comment type="caution">
    <text evidence="3">The sequence shown here is derived from an EMBL/GenBank/DDBJ whole genome shotgun (WGS) entry which is preliminary data.</text>
</comment>